<gene>
    <name evidence="14" type="ORF">OSTQU699_LOCUS8246</name>
</gene>
<dbReference type="GO" id="GO:0005524">
    <property type="term" value="F:ATP binding"/>
    <property type="evidence" value="ECO:0007669"/>
    <property type="project" value="UniProtKB-UniRule"/>
</dbReference>
<dbReference type="OrthoDB" id="10254671at2759"/>
<evidence type="ECO:0000256" key="7">
    <source>
        <dbReference type="ARBA" id="ARBA00047899"/>
    </source>
</evidence>
<dbReference type="GO" id="GO:0005956">
    <property type="term" value="C:protein kinase CK2 complex"/>
    <property type="evidence" value="ECO:0007669"/>
    <property type="project" value="TreeGrafter"/>
</dbReference>
<feature type="binding site" evidence="10">
    <location>
        <position position="77"/>
    </location>
    <ligand>
        <name>ATP</name>
        <dbReference type="ChEBI" id="CHEBI:30616"/>
    </ligand>
</feature>
<dbReference type="FunFam" id="3.30.200.20:FF:000088">
    <property type="entry name" value="Casein kinase II subunit alpha"/>
    <property type="match status" value="1"/>
</dbReference>
<keyword evidence="2 11" id="KW-0723">Serine/threonine-protein kinase</keyword>
<dbReference type="PROSITE" id="PS50011">
    <property type="entry name" value="PROTEIN_KINASE_DOM"/>
    <property type="match status" value="1"/>
</dbReference>
<dbReference type="PANTHER" id="PTHR24054">
    <property type="entry name" value="CASEIN KINASE II SUBUNIT ALPHA"/>
    <property type="match status" value="1"/>
</dbReference>
<keyword evidence="5" id="KW-0418">Kinase</keyword>
<evidence type="ECO:0000256" key="6">
    <source>
        <dbReference type="ARBA" id="ARBA00022840"/>
    </source>
</evidence>
<protein>
    <recommendedName>
        <fullName evidence="1">non-specific serine/threonine protein kinase</fullName>
        <ecNumber evidence="1">2.7.11.1</ecNumber>
    </recommendedName>
</protein>
<sequence>MHRRFAKATRSAEGQRSQAREYRDVNVHRPKEHHDYDDYRLDWRPVDGYFVRQCIGSGRYSEVYEGANGAKERCVIKILKPVKMKKIRREVKILETLKEGPNIIKLLEVIWDENNKTPSLVFEFCNNYDYRFLYPTLGLEDIRYYLYQLLKALDYAHSQGVMHRDIKPHNIVIDHDLHKLRLIDWGLAEFYFPGKEYNVRVASRHYKAPELLVDLTDYDYSMDLWGVGCMLAGMVFKKEPFFNGVDNADQLLKITKVLGTEDLYKCLAKYGVELDPALRKALGKRKGRGFLKQVTDHNEHLADDDALDLMARLLRFDHQERMTSREAIGHPFFAPIRAWEGG</sequence>
<keyword evidence="15" id="KW-1185">Reference proteome</keyword>
<dbReference type="PANTHER" id="PTHR24054:SF0">
    <property type="entry name" value="CASEIN KINASE II SUBUNIT ALPHA"/>
    <property type="match status" value="1"/>
</dbReference>
<keyword evidence="3" id="KW-0808">Transferase</keyword>
<evidence type="ECO:0000256" key="2">
    <source>
        <dbReference type="ARBA" id="ARBA00022527"/>
    </source>
</evidence>
<comment type="similarity">
    <text evidence="9">Belongs to the protein kinase superfamily. Ser/Thr protein kinase family. CK2 subfamily.</text>
</comment>
<comment type="caution">
    <text evidence="14">The sequence shown here is derived from an EMBL/GenBank/DDBJ whole genome shotgun (WGS) entry which is preliminary data.</text>
</comment>
<organism evidence="14 15">
    <name type="scientific">Ostreobium quekettii</name>
    <dbReference type="NCBI Taxonomy" id="121088"/>
    <lineage>
        <taxon>Eukaryota</taxon>
        <taxon>Viridiplantae</taxon>
        <taxon>Chlorophyta</taxon>
        <taxon>core chlorophytes</taxon>
        <taxon>Ulvophyceae</taxon>
        <taxon>TCBD clade</taxon>
        <taxon>Bryopsidales</taxon>
        <taxon>Ostreobineae</taxon>
        <taxon>Ostreobiaceae</taxon>
        <taxon>Ostreobium</taxon>
    </lineage>
</organism>
<dbReference type="Gene3D" id="3.30.200.20">
    <property type="entry name" value="Phosphorylase Kinase, domain 1"/>
    <property type="match status" value="1"/>
</dbReference>
<dbReference type="EMBL" id="CAJHUC010001992">
    <property type="protein sequence ID" value="CAD7702889.1"/>
    <property type="molecule type" value="Genomic_DNA"/>
</dbReference>
<dbReference type="PROSITE" id="PS00108">
    <property type="entry name" value="PROTEIN_KINASE_ST"/>
    <property type="match status" value="1"/>
</dbReference>
<keyword evidence="4 10" id="KW-0547">Nucleotide-binding</keyword>
<evidence type="ECO:0000313" key="14">
    <source>
        <dbReference type="EMBL" id="CAD7702889.1"/>
    </source>
</evidence>
<evidence type="ECO:0000259" key="13">
    <source>
        <dbReference type="PROSITE" id="PS50011"/>
    </source>
</evidence>
<dbReference type="Pfam" id="PF00069">
    <property type="entry name" value="Pkinase"/>
    <property type="match status" value="1"/>
</dbReference>
<dbReference type="InterPro" id="IPR017441">
    <property type="entry name" value="Protein_kinase_ATP_BS"/>
</dbReference>
<evidence type="ECO:0000256" key="5">
    <source>
        <dbReference type="ARBA" id="ARBA00022777"/>
    </source>
</evidence>
<dbReference type="CDD" id="cd14132">
    <property type="entry name" value="STKc_CK2_alpha"/>
    <property type="match status" value="1"/>
</dbReference>
<comment type="catalytic activity">
    <reaction evidence="8">
        <text>L-seryl-[protein] + ATP = O-phospho-L-seryl-[protein] + ADP + H(+)</text>
        <dbReference type="Rhea" id="RHEA:17989"/>
        <dbReference type="Rhea" id="RHEA-COMP:9863"/>
        <dbReference type="Rhea" id="RHEA-COMP:11604"/>
        <dbReference type="ChEBI" id="CHEBI:15378"/>
        <dbReference type="ChEBI" id="CHEBI:29999"/>
        <dbReference type="ChEBI" id="CHEBI:30616"/>
        <dbReference type="ChEBI" id="CHEBI:83421"/>
        <dbReference type="ChEBI" id="CHEBI:456216"/>
        <dbReference type="EC" id="2.7.11.1"/>
    </reaction>
</comment>
<evidence type="ECO:0000256" key="4">
    <source>
        <dbReference type="ARBA" id="ARBA00022741"/>
    </source>
</evidence>
<dbReference type="FunFam" id="1.10.510.10:FF:000059">
    <property type="entry name" value="Casein kinase II subunit alpha"/>
    <property type="match status" value="1"/>
</dbReference>
<dbReference type="PROSITE" id="PS00107">
    <property type="entry name" value="PROTEIN_KINASE_ATP"/>
    <property type="match status" value="1"/>
</dbReference>
<dbReference type="EC" id="2.7.11.1" evidence="1"/>
<dbReference type="GO" id="GO:0051726">
    <property type="term" value="P:regulation of cell cycle"/>
    <property type="evidence" value="ECO:0007669"/>
    <property type="project" value="TreeGrafter"/>
</dbReference>
<dbReference type="InterPro" id="IPR000719">
    <property type="entry name" value="Prot_kinase_dom"/>
</dbReference>
<proteinExistence type="inferred from homology"/>
<evidence type="ECO:0000256" key="12">
    <source>
        <dbReference type="SAM" id="MobiDB-lite"/>
    </source>
</evidence>
<dbReference type="GO" id="GO:0005634">
    <property type="term" value="C:nucleus"/>
    <property type="evidence" value="ECO:0007669"/>
    <property type="project" value="TreeGrafter"/>
</dbReference>
<dbReference type="AlphaFoldDB" id="A0A8S1J9R3"/>
<feature type="region of interest" description="Disordered" evidence="12">
    <location>
        <begin position="1"/>
        <end position="27"/>
    </location>
</feature>
<name>A0A8S1J9R3_9CHLO</name>
<dbReference type="InterPro" id="IPR045216">
    <property type="entry name" value="CK2_alpha"/>
</dbReference>
<evidence type="ECO:0000256" key="9">
    <source>
        <dbReference type="ARBA" id="ARBA00061236"/>
    </source>
</evidence>
<evidence type="ECO:0000256" key="11">
    <source>
        <dbReference type="RuleBase" id="RU000304"/>
    </source>
</evidence>
<dbReference type="GO" id="GO:0004674">
    <property type="term" value="F:protein serine/threonine kinase activity"/>
    <property type="evidence" value="ECO:0007669"/>
    <property type="project" value="UniProtKB-KW"/>
</dbReference>
<dbReference type="SMART" id="SM00220">
    <property type="entry name" value="S_TKc"/>
    <property type="match status" value="1"/>
</dbReference>
<evidence type="ECO:0000256" key="10">
    <source>
        <dbReference type="PROSITE-ProRule" id="PRU10141"/>
    </source>
</evidence>
<comment type="catalytic activity">
    <reaction evidence="7">
        <text>L-threonyl-[protein] + ATP = O-phospho-L-threonyl-[protein] + ADP + H(+)</text>
        <dbReference type="Rhea" id="RHEA:46608"/>
        <dbReference type="Rhea" id="RHEA-COMP:11060"/>
        <dbReference type="Rhea" id="RHEA-COMP:11605"/>
        <dbReference type="ChEBI" id="CHEBI:15378"/>
        <dbReference type="ChEBI" id="CHEBI:30013"/>
        <dbReference type="ChEBI" id="CHEBI:30616"/>
        <dbReference type="ChEBI" id="CHEBI:61977"/>
        <dbReference type="ChEBI" id="CHEBI:456216"/>
        <dbReference type="EC" id="2.7.11.1"/>
    </reaction>
</comment>
<evidence type="ECO:0000256" key="8">
    <source>
        <dbReference type="ARBA" id="ARBA00048679"/>
    </source>
</evidence>
<feature type="domain" description="Protein kinase" evidence="13">
    <location>
        <begin position="49"/>
        <end position="333"/>
    </location>
</feature>
<reference evidence="14" key="1">
    <citation type="submission" date="2020-12" db="EMBL/GenBank/DDBJ databases">
        <authorList>
            <person name="Iha C."/>
        </authorList>
    </citation>
    <scope>NUCLEOTIDE SEQUENCE</scope>
</reference>
<evidence type="ECO:0000256" key="1">
    <source>
        <dbReference type="ARBA" id="ARBA00012513"/>
    </source>
</evidence>
<dbReference type="Gene3D" id="1.10.510.10">
    <property type="entry name" value="Transferase(Phosphotransferase) domain 1"/>
    <property type="match status" value="1"/>
</dbReference>
<evidence type="ECO:0000313" key="15">
    <source>
        <dbReference type="Proteomes" id="UP000708148"/>
    </source>
</evidence>
<dbReference type="GO" id="GO:0005829">
    <property type="term" value="C:cytosol"/>
    <property type="evidence" value="ECO:0007669"/>
    <property type="project" value="TreeGrafter"/>
</dbReference>
<dbReference type="InterPro" id="IPR011009">
    <property type="entry name" value="Kinase-like_dom_sf"/>
</dbReference>
<dbReference type="InterPro" id="IPR008271">
    <property type="entry name" value="Ser/Thr_kinase_AS"/>
</dbReference>
<accession>A0A8S1J9R3</accession>
<keyword evidence="6 10" id="KW-0067">ATP-binding</keyword>
<dbReference type="Proteomes" id="UP000708148">
    <property type="component" value="Unassembled WGS sequence"/>
</dbReference>
<dbReference type="SUPFAM" id="SSF56112">
    <property type="entry name" value="Protein kinase-like (PK-like)"/>
    <property type="match status" value="1"/>
</dbReference>
<feature type="compositionally biased region" description="Basic and acidic residues" evidence="12">
    <location>
        <begin position="18"/>
        <end position="27"/>
    </location>
</feature>
<evidence type="ECO:0000256" key="3">
    <source>
        <dbReference type="ARBA" id="ARBA00022679"/>
    </source>
</evidence>